<feature type="compositionally biased region" description="Polar residues" evidence="1">
    <location>
        <begin position="61"/>
        <end position="72"/>
    </location>
</feature>
<dbReference type="Proteomes" id="UP000053328">
    <property type="component" value="Unassembled WGS sequence"/>
</dbReference>
<dbReference type="GeneID" id="27332386"/>
<evidence type="ECO:0000256" key="1">
    <source>
        <dbReference type="SAM" id="MobiDB-lite"/>
    </source>
</evidence>
<name>A0A0D2B8I4_9EURO</name>
<dbReference type="RefSeq" id="XP_016235474.1">
    <property type="nucleotide sequence ID" value="XM_016379647.1"/>
</dbReference>
<keyword evidence="3" id="KW-1185">Reference proteome</keyword>
<gene>
    <name evidence="2" type="ORF">PV08_05303</name>
</gene>
<dbReference type="AlphaFoldDB" id="A0A0D2B8I4"/>
<accession>A0A0D2B8I4</accession>
<dbReference type="EMBL" id="KN847495">
    <property type="protein sequence ID" value="KIW15258.1"/>
    <property type="molecule type" value="Genomic_DNA"/>
</dbReference>
<evidence type="ECO:0000313" key="3">
    <source>
        <dbReference type="Proteomes" id="UP000053328"/>
    </source>
</evidence>
<protein>
    <submittedName>
        <fullName evidence="2">Uncharacterized protein</fullName>
    </submittedName>
</protein>
<dbReference type="HOGENOM" id="CLU_657263_0_0_1"/>
<proteinExistence type="predicted"/>
<organism evidence="2 3">
    <name type="scientific">Exophiala spinifera</name>
    <dbReference type="NCBI Taxonomy" id="91928"/>
    <lineage>
        <taxon>Eukaryota</taxon>
        <taxon>Fungi</taxon>
        <taxon>Dikarya</taxon>
        <taxon>Ascomycota</taxon>
        <taxon>Pezizomycotina</taxon>
        <taxon>Eurotiomycetes</taxon>
        <taxon>Chaetothyriomycetidae</taxon>
        <taxon>Chaetothyriales</taxon>
        <taxon>Herpotrichiellaceae</taxon>
        <taxon>Exophiala</taxon>
    </lineage>
</organism>
<dbReference type="VEuPathDB" id="FungiDB:PV08_05303"/>
<evidence type="ECO:0000313" key="2">
    <source>
        <dbReference type="EMBL" id="KIW15258.1"/>
    </source>
</evidence>
<reference evidence="2 3" key="1">
    <citation type="submission" date="2015-01" db="EMBL/GenBank/DDBJ databases">
        <title>The Genome Sequence of Exophiala spinifera CBS89968.</title>
        <authorList>
            <consortium name="The Broad Institute Genomics Platform"/>
            <person name="Cuomo C."/>
            <person name="de Hoog S."/>
            <person name="Gorbushina A."/>
            <person name="Stielow B."/>
            <person name="Teixiera M."/>
            <person name="Abouelleil A."/>
            <person name="Chapman S.B."/>
            <person name="Priest M."/>
            <person name="Young S.K."/>
            <person name="Wortman J."/>
            <person name="Nusbaum C."/>
            <person name="Birren B."/>
        </authorList>
    </citation>
    <scope>NUCLEOTIDE SEQUENCE [LARGE SCALE GENOMIC DNA]</scope>
    <source>
        <strain evidence="2 3">CBS 89968</strain>
    </source>
</reference>
<sequence length="418" mass="46930">MTTATIFPTLTRIKKDPNINKNDVLYAEQNLPLQYRDLLMNNRTVYKKVRKILGRYPILSSPAQKSTSTDVESPQEIDGTIPLSAVGGRKKSLKRTRNQEVSEHDGDVTPETTGHPTRKKARVNAVALDLSGHIRLQKFLDKSKQVGLPEMPKDTEVPVGFWSLDPNPQRLVTVEIQRTGRLGFFVRNLTRQGMGIVPSDEYGTAADSMMKLEMEDAKRLVDWHPDCKKAGADTSVKMLTMYAFAYTENKAGLIPWSSGADIFNFPGLGTVYEFLSGRATRWEAELTFGRGWSDRQELLLRCLGLICQMENASTQAKSCSEKMFEILGHDVDPGEKAERMFKVFKDLTEAAGKPLKWALKGRAIRYDSVEINQQIPGALLQAVKDDYNCAPKRVGPGWILKRLPRTRPPPPEPQDRPA</sequence>
<feature type="compositionally biased region" description="Basic and acidic residues" evidence="1">
    <location>
        <begin position="97"/>
        <end position="107"/>
    </location>
</feature>
<feature type="region of interest" description="Disordered" evidence="1">
    <location>
        <begin position="61"/>
        <end position="122"/>
    </location>
</feature>